<keyword evidence="1" id="KW-0732">Signal</keyword>
<name>A0A0A0JQB0_9MICO</name>
<keyword evidence="3" id="KW-1185">Reference proteome</keyword>
<gene>
    <name evidence="2" type="ORF">N803_03550</name>
</gene>
<dbReference type="EMBL" id="AVPK01000001">
    <property type="protein sequence ID" value="KGN39640.1"/>
    <property type="molecule type" value="Genomic_DNA"/>
</dbReference>
<dbReference type="Proteomes" id="UP000030011">
    <property type="component" value="Unassembled WGS sequence"/>
</dbReference>
<feature type="signal peptide" evidence="1">
    <location>
        <begin position="1"/>
        <end position="26"/>
    </location>
</feature>
<evidence type="ECO:0000256" key="1">
    <source>
        <dbReference type="SAM" id="SignalP"/>
    </source>
</evidence>
<organism evidence="2 3">
    <name type="scientific">Knoellia subterranea KCTC 19937</name>
    <dbReference type="NCBI Taxonomy" id="1385521"/>
    <lineage>
        <taxon>Bacteria</taxon>
        <taxon>Bacillati</taxon>
        <taxon>Actinomycetota</taxon>
        <taxon>Actinomycetes</taxon>
        <taxon>Micrococcales</taxon>
        <taxon>Intrasporangiaceae</taxon>
        <taxon>Knoellia</taxon>
    </lineage>
</organism>
<reference evidence="2 3" key="1">
    <citation type="submission" date="2013-08" db="EMBL/GenBank/DDBJ databases">
        <title>The genome sequence of Knoellia subterranea.</title>
        <authorList>
            <person name="Zhu W."/>
            <person name="Wang G."/>
        </authorList>
    </citation>
    <scope>NUCLEOTIDE SEQUENCE [LARGE SCALE GENOMIC DNA]</scope>
    <source>
        <strain evidence="2 3">KCTC 19937</strain>
    </source>
</reference>
<dbReference type="RefSeq" id="WP_035902533.1">
    <property type="nucleotide sequence ID" value="NZ_AVPK01000001.1"/>
</dbReference>
<evidence type="ECO:0000313" key="3">
    <source>
        <dbReference type="Proteomes" id="UP000030011"/>
    </source>
</evidence>
<accession>A0A0A0JQB0</accession>
<sequence length="71" mass="6906">MRVSRFVLPAVAAISGVALVGPPASATVPSVPAAATASVAAATTPKLGFQSNAWGTNVTAIDKTIKSGPTS</sequence>
<dbReference type="AlphaFoldDB" id="A0A0A0JQB0"/>
<feature type="chain" id="PRO_5001971514" evidence="1">
    <location>
        <begin position="27"/>
        <end position="71"/>
    </location>
</feature>
<evidence type="ECO:0000313" key="2">
    <source>
        <dbReference type="EMBL" id="KGN39640.1"/>
    </source>
</evidence>
<comment type="caution">
    <text evidence="2">The sequence shown here is derived from an EMBL/GenBank/DDBJ whole genome shotgun (WGS) entry which is preliminary data.</text>
</comment>
<protein>
    <submittedName>
        <fullName evidence="2">Uncharacterized protein</fullName>
    </submittedName>
</protein>
<proteinExistence type="predicted"/>